<feature type="domain" description="Aminotransferase class I/classII large" evidence="5">
    <location>
        <begin position="68"/>
        <end position="403"/>
    </location>
</feature>
<evidence type="ECO:0000256" key="2">
    <source>
        <dbReference type="ARBA" id="ARBA00022576"/>
    </source>
</evidence>
<dbReference type="PANTHER" id="PTHR42790">
    <property type="entry name" value="AMINOTRANSFERASE"/>
    <property type="match status" value="1"/>
</dbReference>
<sequence>MNFLNEIMREYPSAISFGPGAPNHAFRDDFSIPECLACFEEHLIEQTGCTAKDASNLLYDYGPSKGILNRLIADALAMDEGIDVAPSSIVVTVGAQEAMALALRALFRSPRDLLAVVTPCYVGIIGAAKALGVDTVPIDETDNGLDLAGLAGAVAHARSQGSNIRALYVAPDFANPSGTIISRSAREQLLALARKENFFIVEDTAYAFTAGVPDPTPSLKALDTEHRVVQISTFSKIGSPALRVGFVVADQRTRNADGKDEFLADALGRLKSMISVNTSPICQAVAGGMLLRHGGSIRALGRAKADFYRSNLQALIDALDHKLSPLVAEWPTIAWTRPEGGFFVRLKVPLEVDLNLLRRSAGEYGVIWTPMVSFHPAGGGRNEIRLSCSYLTREQIQVGTERLASFLRAACASATQGSDP</sequence>
<accession>A0ABY1YG74</accession>
<keyword evidence="4" id="KW-0663">Pyridoxal phosphate</keyword>
<dbReference type="PANTHER" id="PTHR42790:SF19">
    <property type="entry name" value="KYNURENINE_ALPHA-AMINOADIPATE AMINOTRANSFERASE, MITOCHONDRIAL"/>
    <property type="match status" value="1"/>
</dbReference>
<dbReference type="SUPFAM" id="SSF53383">
    <property type="entry name" value="PLP-dependent transferases"/>
    <property type="match status" value="1"/>
</dbReference>
<dbReference type="Proteomes" id="UP000294239">
    <property type="component" value="Unassembled WGS sequence"/>
</dbReference>
<evidence type="ECO:0000256" key="1">
    <source>
        <dbReference type="ARBA" id="ARBA00001933"/>
    </source>
</evidence>
<evidence type="ECO:0000259" key="5">
    <source>
        <dbReference type="Pfam" id="PF00155"/>
    </source>
</evidence>
<dbReference type="InterPro" id="IPR015421">
    <property type="entry name" value="PyrdxlP-dep_Trfase_major"/>
</dbReference>
<comment type="cofactor">
    <cofactor evidence="1">
        <name>pyridoxal 5'-phosphate</name>
        <dbReference type="ChEBI" id="CHEBI:597326"/>
    </cofactor>
</comment>
<dbReference type="Gene3D" id="3.40.640.10">
    <property type="entry name" value="Type I PLP-dependent aspartate aminotransferase-like (Major domain)"/>
    <property type="match status" value="1"/>
</dbReference>
<evidence type="ECO:0000256" key="4">
    <source>
        <dbReference type="ARBA" id="ARBA00022898"/>
    </source>
</evidence>
<evidence type="ECO:0000313" key="7">
    <source>
        <dbReference type="Proteomes" id="UP000294239"/>
    </source>
</evidence>
<proteinExistence type="predicted"/>
<keyword evidence="3" id="KW-0808">Transferase</keyword>
<dbReference type="InterPro" id="IPR004839">
    <property type="entry name" value="Aminotransferase_I/II_large"/>
</dbReference>
<dbReference type="EMBL" id="SISF01000020">
    <property type="protein sequence ID" value="TBN18481.1"/>
    <property type="molecule type" value="Genomic_DNA"/>
</dbReference>
<dbReference type="Gene3D" id="3.90.1150.10">
    <property type="entry name" value="Aspartate Aminotransferase, domain 1"/>
    <property type="match status" value="1"/>
</dbReference>
<keyword evidence="7" id="KW-1185">Reference proteome</keyword>
<keyword evidence="2 6" id="KW-0032">Aminotransferase</keyword>
<dbReference type="Pfam" id="PF00155">
    <property type="entry name" value="Aminotran_1_2"/>
    <property type="match status" value="1"/>
</dbReference>
<dbReference type="InterPro" id="IPR050859">
    <property type="entry name" value="Class-I_PLP-dep_aminotransf"/>
</dbReference>
<dbReference type="InterPro" id="IPR015424">
    <property type="entry name" value="PyrdxlP-dep_Trfase"/>
</dbReference>
<dbReference type="InterPro" id="IPR015422">
    <property type="entry name" value="PyrdxlP-dep_Trfase_small"/>
</dbReference>
<evidence type="ECO:0000313" key="6">
    <source>
        <dbReference type="EMBL" id="TBN18481.1"/>
    </source>
</evidence>
<name>A0ABY1YG74_9HYPH</name>
<comment type="caution">
    <text evidence="6">The sequence shown here is derived from an EMBL/GenBank/DDBJ whole genome shotgun (WGS) entry which is preliminary data.</text>
</comment>
<dbReference type="GO" id="GO:0008483">
    <property type="term" value="F:transaminase activity"/>
    <property type="evidence" value="ECO:0007669"/>
    <property type="project" value="UniProtKB-KW"/>
</dbReference>
<protein>
    <submittedName>
        <fullName evidence="6">PLP-dependent aminotransferase family protein</fullName>
    </submittedName>
</protein>
<evidence type="ECO:0000256" key="3">
    <source>
        <dbReference type="ARBA" id="ARBA00022679"/>
    </source>
</evidence>
<reference evidence="6 7" key="1">
    <citation type="submission" date="2019-02" db="EMBL/GenBank/DDBJ databases">
        <title>Current taxonomic status of genus Agrobacterium and description of Agrobacterium cavarae sp. nov. isolated from maize roots.</title>
        <authorList>
            <person name="Flores-Felix J.D."/>
            <person name="Menendez E."/>
            <person name="Ramirez-Bahena M.H."/>
            <person name="Garcia-Fraile P."/>
            <person name="Velazquez E."/>
        </authorList>
    </citation>
    <scope>NUCLEOTIDE SEQUENCE [LARGE SCALE GENOMIC DNA]</scope>
    <source>
        <strain evidence="6 7">RZME10</strain>
    </source>
</reference>
<dbReference type="CDD" id="cd00609">
    <property type="entry name" value="AAT_like"/>
    <property type="match status" value="1"/>
</dbReference>
<organism evidence="6 7">
    <name type="scientific">Agrobacterium cavarae</name>
    <dbReference type="NCBI Taxonomy" id="2528239"/>
    <lineage>
        <taxon>Bacteria</taxon>
        <taxon>Pseudomonadati</taxon>
        <taxon>Pseudomonadota</taxon>
        <taxon>Alphaproteobacteria</taxon>
        <taxon>Hyphomicrobiales</taxon>
        <taxon>Rhizobiaceae</taxon>
        <taxon>Rhizobium/Agrobacterium group</taxon>
        <taxon>Agrobacterium</taxon>
    </lineage>
</organism>
<gene>
    <name evidence="6" type="ORF">EYC79_01960</name>
</gene>